<evidence type="ECO:0000256" key="1">
    <source>
        <dbReference type="SAM" id="MobiDB-lite"/>
    </source>
</evidence>
<reference evidence="2 3" key="1">
    <citation type="submission" date="2024-02" db="EMBL/GenBank/DDBJ databases">
        <authorList>
            <person name="Chen Y."/>
            <person name="Shah S."/>
            <person name="Dougan E. K."/>
            <person name="Thang M."/>
            <person name="Chan C."/>
        </authorList>
    </citation>
    <scope>NUCLEOTIDE SEQUENCE [LARGE SCALE GENOMIC DNA]</scope>
</reference>
<gene>
    <name evidence="2" type="ORF">CCMP2556_LOCUS32041</name>
</gene>
<feature type="compositionally biased region" description="Basic and acidic residues" evidence="1">
    <location>
        <begin position="1"/>
        <end position="37"/>
    </location>
</feature>
<evidence type="ECO:0008006" key="4">
    <source>
        <dbReference type="Google" id="ProtNLM"/>
    </source>
</evidence>
<dbReference type="EMBL" id="CAXAMN010021984">
    <property type="protein sequence ID" value="CAK9065164.1"/>
    <property type="molecule type" value="Genomic_DNA"/>
</dbReference>
<proteinExistence type="predicted"/>
<protein>
    <recommendedName>
        <fullName evidence="4">HNH endonuclease</fullName>
    </recommendedName>
</protein>
<comment type="caution">
    <text evidence="2">The sequence shown here is derived from an EMBL/GenBank/DDBJ whole genome shotgun (WGS) entry which is preliminary data.</text>
</comment>
<accession>A0ABP0NQT3</accession>
<sequence length="111" mass="13409">MQRQFEHQQRQLERRQRQAESRQRQAESRQATRREEAASAEFLRRQYPNAKMCPRCRCGPVINENCFDLQSHHNEASGRSRINNACQQCAFFTRDWNEWLQWDGVLRQGNR</sequence>
<keyword evidence="3" id="KW-1185">Reference proteome</keyword>
<evidence type="ECO:0000313" key="3">
    <source>
        <dbReference type="Proteomes" id="UP001642484"/>
    </source>
</evidence>
<name>A0ABP0NQT3_9DINO</name>
<evidence type="ECO:0000313" key="2">
    <source>
        <dbReference type="EMBL" id="CAK9065164.1"/>
    </source>
</evidence>
<dbReference type="Proteomes" id="UP001642484">
    <property type="component" value="Unassembled WGS sequence"/>
</dbReference>
<feature type="region of interest" description="Disordered" evidence="1">
    <location>
        <begin position="1"/>
        <end position="41"/>
    </location>
</feature>
<organism evidence="2 3">
    <name type="scientific">Durusdinium trenchii</name>
    <dbReference type="NCBI Taxonomy" id="1381693"/>
    <lineage>
        <taxon>Eukaryota</taxon>
        <taxon>Sar</taxon>
        <taxon>Alveolata</taxon>
        <taxon>Dinophyceae</taxon>
        <taxon>Suessiales</taxon>
        <taxon>Symbiodiniaceae</taxon>
        <taxon>Durusdinium</taxon>
    </lineage>
</organism>